<gene>
    <name evidence="2" type="ORF">PHMEG_00012824</name>
</gene>
<comment type="caution">
    <text evidence="2">The sequence shown here is derived from an EMBL/GenBank/DDBJ whole genome shotgun (WGS) entry which is preliminary data.</text>
</comment>
<name>A0A225W898_9STRA</name>
<feature type="region of interest" description="Disordered" evidence="1">
    <location>
        <begin position="54"/>
        <end position="143"/>
    </location>
</feature>
<dbReference type="EMBL" id="NBNE01001494">
    <property type="protein sequence ID" value="OWZ13792.1"/>
    <property type="molecule type" value="Genomic_DNA"/>
</dbReference>
<protein>
    <recommendedName>
        <fullName evidence="4">Reverse transcriptase</fullName>
    </recommendedName>
</protein>
<dbReference type="Proteomes" id="UP000198211">
    <property type="component" value="Unassembled WGS sequence"/>
</dbReference>
<evidence type="ECO:0000313" key="3">
    <source>
        <dbReference type="Proteomes" id="UP000198211"/>
    </source>
</evidence>
<reference evidence="3" key="1">
    <citation type="submission" date="2017-03" db="EMBL/GenBank/DDBJ databases">
        <title>Phytopthora megakarya and P. palmivora, two closely related causual agents of cacao black pod achieved similar genome size and gene model numbers by different mechanisms.</title>
        <authorList>
            <person name="Ali S."/>
            <person name="Shao J."/>
            <person name="Larry D.J."/>
            <person name="Kronmiller B."/>
            <person name="Shen D."/>
            <person name="Strem M.D."/>
            <person name="Melnick R.L."/>
            <person name="Guiltinan M.J."/>
            <person name="Tyler B.M."/>
            <person name="Meinhardt L.W."/>
            <person name="Bailey B.A."/>
        </authorList>
    </citation>
    <scope>NUCLEOTIDE SEQUENCE [LARGE SCALE GENOMIC DNA]</scope>
    <source>
        <strain evidence="3">zdho120</strain>
    </source>
</reference>
<organism evidence="2 3">
    <name type="scientific">Phytophthora megakarya</name>
    <dbReference type="NCBI Taxonomy" id="4795"/>
    <lineage>
        <taxon>Eukaryota</taxon>
        <taxon>Sar</taxon>
        <taxon>Stramenopiles</taxon>
        <taxon>Oomycota</taxon>
        <taxon>Peronosporomycetes</taxon>
        <taxon>Peronosporales</taxon>
        <taxon>Peronosporaceae</taxon>
        <taxon>Phytophthora</taxon>
    </lineage>
</organism>
<evidence type="ECO:0008006" key="4">
    <source>
        <dbReference type="Google" id="ProtNLM"/>
    </source>
</evidence>
<proteinExistence type="predicted"/>
<sequence length="170" mass="18608">MRITNVGDKVLILHQDLWIGIWLVGDNVPRLPGFISVPVYMKWQNLALEATVDPRSADPDLENPPVPAVEHPEYGAPREIRQRPRPTAIKCLKDRSSEDQDVVDHSSSDNTPSTNLPPDCRPLDSAPVASDASDLTSIADDDSMSHVVTVVKALNDRDLSVSDIITVDPA</sequence>
<feature type="compositionally biased region" description="Basic and acidic residues" evidence="1">
    <location>
        <begin position="70"/>
        <end position="82"/>
    </location>
</feature>
<feature type="compositionally biased region" description="Basic and acidic residues" evidence="1">
    <location>
        <begin position="91"/>
        <end position="107"/>
    </location>
</feature>
<evidence type="ECO:0000313" key="2">
    <source>
        <dbReference type="EMBL" id="OWZ13792.1"/>
    </source>
</evidence>
<evidence type="ECO:0000256" key="1">
    <source>
        <dbReference type="SAM" id="MobiDB-lite"/>
    </source>
</evidence>
<keyword evidence="3" id="KW-1185">Reference proteome</keyword>
<accession>A0A225W898</accession>
<dbReference type="AlphaFoldDB" id="A0A225W898"/>